<feature type="domain" description="Transglycosylase SLT" evidence="2">
    <location>
        <begin position="146"/>
        <end position="244"/>
    </location>
</feature>
<keyword evidence="6" id="KW-1185">Reference proteome</keyword>
<dbReference type="AlphaFoldDB" id="A0A0P1MM97"/>
<reference evidence="4 5" key="2">
    <citation type="submission" date="2015-11" db="EMBL/GenBank/DDBJ databases">
        <authorList>
            <person name="Zhang Y."/>
            <person name="Guo Z."/>
        </authorList>
    </citation>
    <scope>NUCLEOTIDE SEQUENCE [LARGE SCALE GENOMIC DNA]</scope>
    <source>
        <strain evidence="4">JGI-4</strain>
    </source>
</reference>
<evidence type="ECO:0000313" key="6">
    <source>
        <dbReference type="Proteomes" id="UP000182200"/>
    </source>
</evidence>
<reference evidence="3 6" key="1">
    <citation type="submission" date="2015-11" db="EMBL/GenBank/DDBJ databases">
        <authorList>
            <person name="Varghese N."/>
        </authorList>
    </citation>
    <scope>NUCLEOTIDE SEQUENCE [LARGE SCALE GENOMIC DNA]</scope>
    <source>
        <strain evidence="3 6">JGI-8</strain>
    </source>
</reference>
<dbReference type="EMBL" id="CZVI01000049">
    <property type="protein sequence ID" value="CUS94451.1"/>
    <property type="molecule type" value="Genomic_DNA"/>
</dbReference>
<dbReference type="CDD" id="cd00254">
    <property type="entry name" value="LT-like"/>
    <property type="match status" value="1"/>
</dbReference>
<comment type="similarity">
    <text evidence="1">Belongs to the transglycosylase Slt family.</text>
</comment>
<accession>A0A0P1L6F0</accession>
<accession>A0A0N7MNM9</accession>
<dbReference type="RefSeq" id="WP_075427012.1">
    <property type="nucleotide sequence ID" value="NZ_CZVI01000049.1"/>
</dbReference>
<accession>A0A0P1LR15</accession>
<accession>A0A0N7MUZ9</accession>
<dbReference type="InterPro" id="IPR023346">
    <property type="entry name" value="Lysozyme-like_dom_sf"/>
</dbReference>
<name>A0A0P1MM97_9BACT</name>
<sequence>MKVDGKNVQKLSDANLDRSELRKAKLKEASENFEAIFLNLMLKSMIKISSDENNSIFGGDNFGGDVLDGIFYLELSRHIAKSGKFGIAELVYKQLEQKDLKVANEPKKVEVKYATNTRRPQNIEKRKFLTMYGESLIDRIKRFDDLIKKASAEFNVPEELVKAIIAVESSGNVFAVSSKGAKGLMQLIDSTAEFVGVKNVWHPAENIYGGVKYLRYLLDRFNGDIKLALAGYNAGPENVERYGGVPPFPETIEYIGKVMRYLKLFEQNKIQNADGER</sequence>
<proteinExistence type="inferred from homology"/>
<accession>A0A0S4N7A5</accession>
<gene>
    <name evidence="4" type="ORF">JGI4_01715</name>
    <name evidence="3" type="ORF">JGI8_01989</name>
</gene>
<accession>A0A0P1LRQ8</accession>
<dbReference type="PANTHER" id="PTHR37423">
    <property type="entry name" value="SOLUBLE LYTIC MUREIN TRANSGLYCOSYLASE-RELATED"/>
    <property type="match status" value="1"/>
</dbReference>
<dbReference type="Pfam" id="PF01464">
    <property type="entry name" value="SLT"/>
    <property type="match status" value="1"/>
</dbReference>
<dbReference type="Gene3D" id="1.10.530.10">
    <property type="match status" value="1"/>
</dbReference>
<dbReference type="STRING" id="1633631.GCA_001442925_01710"/>
<evidence type="ECO:0000313" key="3">
    <source>
        <dbReference type="EMBL" id="CUS94451.1"/>
    </source>
</evidence>
<dbReference type="Proteomes" id="UP000182200">
    <property type="component" value="Unassembled WGS sequence"/>
</dbReference>
<dbReference type="SUPFAM" id="SSF53955">
    <property type="entry name" value="Lysozyme-like"/>
    <property type="match status" value="1"/>
</dbReference>
<accession>A0A0P1LQI9</accession>
<protein>
    <submittedName>
        <fullName evidence="4">Rod binding protein</fullName>
    </submittedName>
</protein>
<dbReference type="Proteomes" id="UP000182011">
    <property type="component" value="Unassembled WGS sequence"/>
</dbReference>
<dbReference type="InterPro" id="IPR008258">
    <property type="entry name" value="Transglycosylase_SLT_dom_1"/>
</dbReference>
<evidence type="ECO:0000313" key="5">
    <source>
        <dbReference type="Proteomes" id="UP000182011"/>
    </source>
</evidence>
<dbReference type="EMBL" id="FAOP01000006">
    <property type="protein sequence ID" value="CUU07124.1"/>
    <property type="molecule type" value="Genomic_DNA"/>
</dbReference>
<evidence type="ECO:0000259" key="2">
    <source>
        <dbReference type="Pfam" id="PF01464"/>
    </source>
</evidence>
<organism evidence="4 5">
    <name type="scientific">Candidatus Kryptonium thompsonii</name>
    <dbReference type="NCBI Taxonomy" id="1633631"/>
    <lineage>
        <taxon>Bacteria</taxon>
        <taxon>Pseudomonadati</taxon>
        <taxon>Candidatus Kryptoniota</taxon>
        <taxon>Candidatus Kryptonium</taxon>
    </lineage>
</organism>
<evidence type="ECO:0000256" key="1">
    <source>
        <dbReference type="ARBA" id="ARBA00007734"/>
    </source>
</evidence>
<accession>A0A0P1MM97</accession>
<dbReference type="PANTHER" id="PTHR37423:SF2">
    <property type="entry name" value="MEMBRANE-BOUND LYTIC MUREIN TRANSGLYCOSYLASE C"/>
    <property type="match status" value="1"/>
</dbReference>
<evidence type="ECO:0000313" key="4">
    <source>
        <dbReference type="EMBL" id="CUU07124.1"/>
    </source>
</evidence>